<dbReference type="AlphaFoldDB" id="A0A381YF16"/>
<organism evidence="1">
    <name type="scientific">marine metagenome</name>
    <dbReference type="NCBI Taxonomy" id="408172"/>
    <lineage>
        <taxon>unclassified sequences</taxon>
        <taxon>metagenomes</taxon>
        <taxon>ecological metagenomes</taxon>
    </lineage>
</organism>
<reference evidence="1" key="1">
    <citation type="submission" date="2018-05" db="EMBL/GenBank/DDBJ databases">
        <authorList>
            <person name="Lanie J.A."/>
            <person name="Ng W.-L."/>
            <person name="Kazmierczak K.M."/>
            <person name="Andrzejewski T.M."/>
            <person name="Davidsen T.M."/>
            <person name="Wayne K.J."/>
            <person name="Tettelin H."/>
            <person name="Glass J.I."/>
            <person name="Rusch D."/>
            <person name="Podicherti R."/>
            <person name="Tsui H.-C.T."/>
            <person name="Winkler M.E."/>
        </authorList>
    </citation>
    <scope>NUCLEOTIDE SEQUENCE</scope>
</reference>
<gene>
    <name evidence="1" type="ORF">METZ01_LOCUS127881</name>
</gene>
<protein>
    <submittedName>
        <fullName evidence="1">Uncharacterized protein</fullName>
    </submittedName>
</protein>
<sequence length="69" mass="8021">MPMWETRSVQITVRLPHDIAEQAEEVGRTDPEFLSRVMLYGLTRRSIYRHLRGRTGEQNPAEIGKELPT</sequence>
<dbReference type="EMBL" id="UINC01017965">
    <property type="protein sequence ID" value="SVA75027.1"/>
    <property type="molecule type" value="Genomic_DNA"/>
</dbReference>
<proteinExistence type="predicted"/>
<name>A0A381YF16_9ZZZZ</name>
<accession>A0A381YF16</accession>
<evidence type="ECO:0000313" key="1">
    <source>
        <dbReference type="EMBL" id="SVA75027.1"/>
    </source>
</evidence>